<evidence type="ECO:0000256" key="6">
    <source>
        <dbReference type="HAMAP-Rule" id="MF_01328"/>
    </source>
</evidence>
<sequence length="208" mass="23251">MPTVNVYDLNGQVVGQRELAEAVFAVPVNHSLLHQAIVALQANRRAGSADTKRRSDVRGGGKKPWRQKGTGRARAGTTRSPLWRHGGVTFGPHPRDYSLKFPRKMRRAAIRQALSAKLDAAELKVVNKLTFPERRTKQVAELLRALELGTNVLFVTATPDENFKASARNFKNVHTVTTDSLDAYSLLRYHRIVLDEDAIARVEEVFTK</sequence>
<dbReference type="Gene3D" id="3.40.1370.10">
    <property type="match status" value="1"/>
</dbReference>
<dbReference type="EMBL" id="CP019454">
    <property type="protein sequence ID" value="AUW92940.1"/>
    <property type="molecule type" value="Genomic_DNA"/>
</dbReference>
<reference evidence="8 9" key="1">
    <citation type="journal article" date="2019" name="Sci. Rep.">
        <title>Sulfobacillus thermotolerans: new insights into resistance and metabolic capacities of acidophilic chemolithotrophs.</title>
        <authorList>
            <person name="Panyushkina A.E."/>
            <person name="Babenko V.V."/>
            <person name="Nikitina A.S."/>
            <person name="Selezneva O.V."/>
            <person name="Tsaplina I.A."/>
            <person name="Letarova M.A."/>
            <person name="Kostryukova E.S."/>
            <person name="Letarov A.V."/>
        </authorList>
    </citation>
    <scope>NUCLEOTIDE SEQUENCE [LARGE SCALE GENOMIC DNA]</scope>
    <source>
        <strain evidence="8 9">Kr1</strain>
    </source>
</reference>
<protein>
    <recommendedName>
        <fullName evidence="5 6">Large ribosomal subunit protein uL4</fullName>
    </recommendedName>
</protein>
<keyword evidence="3 6" id="KW-0689">Ribosomal protein</keyword>
<keyword evidence="6" id="KW-0699">rRNA-binding</keyword>
<dbReference type="InterPro" id="IPR013005">
    <property type="entry name" value="Ribosomal_uL4-like"/>
</dbReference>
<dbReference type="InterPro" id="IPR002136">
    <property type="entry name" value="Ribosomal_uL4"/>
</dbReference>
<dbReference type="GO" id="GO:0005840">
    <property type="term" value="C:ribosome"/>
    <property type="evidence" value="ECO:0007669"/>
    <property type="project" value="UniProtKB-KW"/>
</dbReference>
<feature type="compositionally biased region" description="Basic and acidic residues" evidence="7">
    <location>
        <begin position="50"/>
        <end position="59"/>
    </location>
</feature>
<keyword evidence="4 6" id="KW-0687">Ribonucleoprotein</keyword>
<evidence type="ECO:0000256" key="2">
    <source>
        <dbReference type="ARBA" id="ARBA00011838"/>
    </source>
</evidence>
<comment type="function">
    <text evidence="6">One of the primary rRNA binding proteins, this protein initially binds near the 5'-end of the 23S rRNA. It is important during the early stages of 50S assembly. It makes multiple contacts with different domains of the 23S rRNA in the assembled 50S subunit and ribosome.</text>
</comment>
<name>A0ABM6RNL3_9FIRM</name>
<gene>
    <name evidence="6" type="primary">rplD</name>
    <name evidence="8" type="ORF">BXT84_02420</name>
</gene>
<evidence type="ECO:0000256" key="3">
    <source>
        <dbReference type="ARBA" id="ARBA00022980"/>
    </source>
</evidence>
<feature type="compositionally biased region" description="Basic residues" evidence="7">
    <location>
        <begin position="60"/>
        <end position="71"/>
    </location>
</feature>
<comment type="similarity">
    <text evidence="1 6">Belongs to the universal ribosomal protein uL4 family.</text>
</comment>
<comment type="subunit">
    <text evidence="2 6">Part of the 50S ribosomal subunit.</text>
</comment>
<evidence type="ECO:0000256" key="5">
    <source>
        <dbReference type="ARBA" id="ARBA00035244"/>
    </source>
</evidence>
<dbReference type="Proteomes" id="UP000325292">
    <property type="component" value="Chromosome"/>
</dbReference>
<dbReference type="PANTHER" id="PTHR10746:SF6">
    <property type="entry name" value="LARGE RIBOSOMAL SUBUNIT PROTEIN UL4M"/>
    <property type="match status" value="1"/>
</dbReference>
<comment type="function">
    <text evidence="6">Forms part of the polypeptide exit tunnel.</text>
</comment>
<accession>A0ABM6RNL3</accession>
<keyword evidence="9" id="KW-1185">Reference proteome</keyword>
<organism evidence="8 9">
    <name type="scientific">Sulfobacillus thermotolerans</name>
    <dbReference type="NCBI Taxonomy" id="338644"/>
    <lineage>
        <taxon>Bacteria</taxon>
        <taxon>Bacillati</taxon>
        <taxon>Bacillota</taxon>
        <taxon>Clostridia</taxon>
        <taxon>Eubacteriales</taxon>
        <taxon>Clostridiales Family XVII. Incertae Sedis</taxon>
        <taxon>Sulfobacillus</taxon>
    </lineage>
</organism>
<proteinExistence type="inferred from homology"/>
<dbReference type="PANTHER" id="PTHR10746">
    <property type="entry name" value="50S RIBOSOMAL PROTEIN L4"/>
    <property type="match status" value="1"/>
</dbReference>
<evidence type="ECO:0000256" key="7">
    <source>
        <dbReference type="SAM" id="MobiDB-lite"/>
    </source>
</evidence>
<keyword evidence="6" id="KW-0694">RNA-binding</keyword>
<dbReference type="Pfam" id="PF00573">
    <property type="entry name" value="Ribosomal_L4"/>
    <property type="match status" value="1"/>
</dbReference>
<dbReference type="SUPFAM" id="SSF52166">
    <property type="entry name" value="Ribosomal protein L4"/>
    <property type="match status" value="1"/>
</dbReference>
<dbReference type="NCBIfam" id="TIGR03953">
    <property type="entry name" value="rplD_bact"/>
    <property type="match status" value="1"/>
</dbReference>
<evidence type="ECO:0000256" key="1">
    <source>
        <dbReference type="ARBA" id="ARBA00010528"/>
    </source>
</evidence>
<evidence type="ECO:0000313" key="8">
    <source>
        <dbReference type="EMBL" id="AUW92940.1"/>
    </source>
</evidence>
<evidence type="ECO:0000313" key="9">
    <source>
        <dbReference type="Proteomes" id="UP000325292"/>
    </source>
</evidence>
<feature type="region of interest" description="Disordered" evidence="7">
    <location>
        <begin position="44"/>
        <end position="87"/>
    </location>
</feature>
<dbReference type="HAMAP" id="MF_01328_B">
    <property type="entry name" value="Ribosomal_uL4_B"/>
    <property type="match status" value="1"/>
</dbReference>
<evidence type="ECO:0000256" key="4">
    <source>
        <dbReference type="ARBA" id="ARBA00023274"/>
    </source>
</evidence>
<dbReference type="InterPro" id="IPR023574">
    <property type="entry name" value="Ribosomal_uL4_dom_sf"/>
</dbReference>